<keyword evidence="4" id="KW-0238">DNA-binding</keyword>
<dbReference type="PANTHER" id="PTHR36206:SF14">
    <property type="entry name" value="ZN(2)-C6 FUNGAL-TYPE DOMAIN-CONTAINING PROTEIN-RELATED"/>
    <property type="match status" value="1"/>
</dbReference>
<evidence type="ECO:0000313" key="7">
    <source>
        <dbReference type="EMBL" id="EXJ66665.1"/>
    </source>
</evidence>
<evidence type="ECO:0000256" key="2">
    <source>
        <dbReference type="ARBA" id="ARBA00022833"/>
    </source>
</evidence>
<proteinExistence type="predicted"/>
<dbReference type="Proteomes" id="UP000019471">
    <property type="component" value="Unassembled WGS sequence"/>
</dbReference>
<keyword evidence="2" id="KW-0862">Zinc</keyword>
<name>W9WNT6_9EURO</name>
<dbReference type="GeneID" id="19195029"/>
<dbReference type="InterPro" id="IPR021858">
    <property type="entry name" value="Fun_TF"/>
</dbReference>
<accession>W9WNT6</accession>
<comment type="caution">
    <text evidence="7">The sequence shown here is derived from an EMBL/GenBank/DDBJ whole genome shotgun (WGS) entry which is preliminary data.</text>
</comment>
<dbReference type="Pfam" id="PF11951">
    <property type="entry name" value="Fungal_trans_2"/>
    <property type="match status" value="1"/>
</dbReference>
<keyword evidence="1" id="KW-0479">Metal-binding</keyword>
<dbReference type="AlphaFoldDB" id="W9WNT6"/>
<organism evidence="7 8">
    <name type="scientific">Cladophialophora psammophila CBS 110553</name>
    <dbReference type="NCBI Taxonomy" id="1182543"/>
    <lineage>
        <taxon>Eukaryota</taxon>
        <taxon>Fungi</taxon>
        <taxon>Dikarya</taxon>
        <taxon>Ascomycota</taxon>
        <taxon>Pezizomycotina</taxon>
        <taxon>Eurotiomycetes</taxon>
        <taxon>Chaetothyriomycetidae</taxon>
        <taxon>Chaetothyriales</taxon>
        <taxon>Herpotrichiellaceae</taxon>
        <taxon>Cladophialophora</taxon>
    </lineage>
</organism>
<dbReference type="GO" id="GO:0003677">
    <property type="term" value="F:DNA binding"/>
    <property type="evidence" value="ECO:0007669"/>
    <property type="project" value="UniProtKB-KW"/>
</dbReference>
<keyword evidence="6" id="KW-0539">Nucleus</keyword>
<evidence type="ECO:0008006" key="9">
    <source>
        <dbReference type="Google" id="ProtNLM"/>
    </source>
</evidence>
<dbReference type="OrthoDB" id="2593732at2759"/>
<dbReference type="InterPro" id="IPR052360">
    <property type="entry name" value="Transcr_Regulatory_Proteins"/>
</dbReference>
<evidence type="ECO:0000256" key="6">
    <source>
        <dbReference type="ARBA" id="ARBA00023242"/>
    </source>
</evidence>
<dbReference type="GO" id="GO:0046872">
    <property type="term" value="F:metal ion binding"/>
    <property type="evidence" value="ECO:0007669"/>
    <property type="project" value="UniProtKB-KW"/>
</dbReference>
<evidence type="ECO:0000256" key="5">
    <source>
        <dbReference type="ARBA" id="ARBA00023163"/>
    </source>
</evidence>
<dbReference type="STRING" id="1182543.W9WNT6"/>
<dbReference type="RefSeq" id="XP_007749102.1">
    <property type="nucleotide sequence ID" value="XM_007750912.1"/>
</dbReference>
<evidence type="ECO:0000313" key="8">
    <source>
        <dbReference type="Proteomes" id="UP000019471"/>
    </source>
</evidence>
<keyword evidence="5" id="KW-0804">Transcription</keyword>
<dbReference type="eggNOG" id="ENOG502SPEG">
    <property type="taxonomic scope" value="Eukaryota"/>
</dbReference>
<dbReference type="HOGENOM" id="CLU_011409_13_3_1"/>
<reference evidence="7 8" key="1">
    <citation type="submission" date="2013-03" db="EMBL/GenBank/DDBJ databases">
        <title>The Genome Sequence of Cladophialophora psammophila CBS 110553.</title>
        <authorList>
            <consortium name="The Broad Institute Genomics Platform"/>
            <person name="Cuomo C."/>
            <person name="de Hoog S."/>
            <person name="Gorbushina A."/>
            <person name="Walker B."/>
            <person name="Young S.K."/>
            <person name="Zeng Q."/>
            <person name="Gargeya S."/>
            <person name="Fitzgerald M."/>
            <person name="Haas B."/>
            <person name="Abouelleil A."/>
            <person name="Allen A.W."/>
            <person name="Alvarado L."/>
            <person name="Arachchi H.M."/>
            <person name="Berlin A.M."/>
            <person name="Chapman S.B."/>
            <person name="Gainer-Dewar J."/>
            <person name="Goldberg J."/>
            <person name="Griggs A."/>
            <person name="Gujja S."/>
            <person name="Hansen M."/>
            <person name="Howarth C."/>
            <person name="Imamovic A."/>
            <person name="Ireland A."/>
            <person name="Larimer J."/>
            <person name="McCowan C."/>
            <person name="Murphy C."/>
            <person name="Pearson M."/>
            <person name="Poon T.W."/>
            <person name="Priest M."/>
            <person name="Roberts A."/>
            <person name="Saif S."/>
            <person name="Shea T."/>
            <person name="Sisk P."/>
            <person name="Sykes S."/>
            <person name="Wortman J."/>
            <person name="Nusbaum C."/>
            <person name="Birren B."/>
        </authorList>
    </citation>
    <scope>NUCLEOTIDE SEQUENCE [LARGE SCALE GENOMIC DNA]</scope>
    <source>
        <strain evidence="7 8">CBS 110553</strain>
    </source>
</reference>
<dbReference type="EMBL" id="AMGX01000019">
    <property type="protein sequence ID" value="EXJ66665.1"/>
    <property type="molecule type" value="Genomic_DNA"/>
</dbReference>
<sequence length="426" mass="49207">MPDFTQIADENFWHRLVPQLSHSDPIIWDAVIALSCLIQHFQSSGEFVKPGSKADPIVNEEHRRALTWYGKSIARLRTRLKQATTRSTTAVISCILYICIECLQDNCSGALSLYQRAVAMMEMAPEPDRAICPTTSASERSLQRSVRALLQNMSVSQRLPIERERFLGQMTFETLSDARAELYVLPFAAHDFIVDTIEIRINQPKDWTPSSVLISRQQHLQTRFRKWHSALEHMTQSSGRFFTRNEMEAYSFLHVAYGHYFILLVTGLSMYETDFHTFFPMFQAMVDHASRIVASRRAELRPVFMFETRVIPSLFAVAIKCRHPMIHRQAISLLRMGTQIENTWRADAMANIAEWTVGIEESGNIHGIFCAEPSQVELLPENYRVHWDQVVELRGPDGRPAKFHQFQMWQQDENHAWSLVEHTVQI</sequence>
<keyword evidence="8" id="KW-1185">Reference proteome</keyword>
<evidence type="ECO:0000256" key="4">
    <source>
        <dbReference type="ARBA" id="ARBA00023125"/>
    </source>
</evidence>
<gene>
    <name evidence="7" type="ORF">A1O5_10336</name>
</gene>
<evidence type="ECO:0000256" key="3">
    <source>
        <dbReference type="ARBA" id="ARBA00023015"/>
    </source>
</evidence>
<dbReference type="PANTHER" id="PTHR36206">
    <property type="entry name" value="ASPERCRYPTIN BIOSYNTHESIS CLUSTER-SPECIFIC TRANSCRIPTION REGULATOR ATNN-RELATED"/>
    <property type="match status" value="1"/>
</dbReference>
<protein>
    <recommendedName>
        <fullName evidence="9">Transcription factor domain-containing protein</fullName>
    </recommendedName>
</protein>
<evidence type="ECO:0000256" key="1">
    <source>
        <dbReference type="ARBA" id="ARBA00022723"/>
    </source>
</evidence>
<keyword evidence="3" id="KW-0805">Transcription regulation</keyword>